<dbReference type="PROSITE" id="PS51257">
    <property type="entry name" value="PROKAR_LIPOPROTEIN"/>
    <property type="match status" value="1"/>
</dbReference>
<evidence type="ECO:0000256" key="1">
    <source>
        <dbReference type="ARBA" id="ARBA00022729"/>
    </source>
</evidence>
<reference evidence="4 5" key="1">
    <citation type="submission" date="2020-08" db="EMBL/GenBank/DDBJ databases">
        <title>Genomic Encyclopedia of Type Strains, Phase III (KMG-III): the genomes of soil and plant-associated and newly described type strains.</title>
        <authorList>
            <person name="Whitman W."/>
        </authorList>
    </citation>
    <scope>NUCLEOTIDE SEQUENCE [LARGE SCALE GENOMIC DNA]</scope>
    <source>
        <strain evidence="4 5">CECT 8840</strain>
    </source>
</reference>
<keyword evidence="1 2" id="KW-0732">Signal</keyword>
<dbReference type="InterPro" id="IPR000914">
    <property type="entry name" value="SBP_5_dom"/>
</dbReference>
<dbReference type="GO" id="GO:0042597">
    <property type="term" value="C:periplasmic space"/>
    <property type="evidence" value="ECO:0007669"/>
    <property type="project" value="UniProtKB-ARBA"/>
</dbReference>
<dbReference type="GO" id="GO:0015833">
    <property type="term" value="P:peptide transport"/>
    <property type="evidence" value="ECO:0007669"/>
    <property type="project" value="TreeGrafter"/>
</dbReference>
<name>A0A7W7QHE4_9ACTN</name>
<dbReference type="PIRSF" id="PIRSF002741">
    <property type="entry name" value="MppA"/>
    <property type="match status" value="1"/>
</dbReference>
<sequence>MRTAPRSRLSIPILVAACLLALTACAGRSGTAASPTGDQGPVRGGNLNVAVPNDPGSLDFVAKPNLLAAHMGDMIFEKLFEVDRNYEARPMLVDTYERAQDGLSYTLVLRKDVTFHDGTPLTSKDVVASMKRWFTGNATGKLVATQVKDVTATDDHTVRFQLSKPRYGLIKELTTSSAAIYQAKALEGTDANGLKTEQLIGTGPYRLKSWDVGQKIVFERYDKYASRSEEDWGGQAGAKHAYLDTVTYLVVSDEDALVNGLKAGRWDYAMPSNEKYDLLKADPSLTVATWSSGNVNFVLPNTNPASVFGDVRARQGLNLILDKPELNAVGGGSKDITTLTGSYAMPANKGMLSTAGTDRFQAHDPAEGKKLLDQAGLKPGQVLRIVTTKAYPQLSQWAVVIQQELQEAGVESKIETYDFTAMLATTKSRPADWDISLMMYNGSMTTPAQFALMQGFDEEGQSKIAAYDQAKDDAEARAAVDGLQTYIWDKLPGIAISQSKFYAAYTSKLHGYDNFYRIFWNAWIAR</sequence>
<comment type="caution">
    <text evidence="4">The sequence shown here is derived from an EMBL/GenBank/DDBJ whole genome shotgun (WGS) entry which is preliminary data.</text>
</comment>
<accession>A0A7W7QHE4</accession>
<dbReference type="RefSeq" id="WP_184712329.1">
    <property type="nucleotide sequence ID" value="NZ_JACHJP010000001.1"/>
</dbReference>
<feature type="signal peptide" evidence="2">
    <location>
        <begin position="1"/>
        <end position="26"/>
    </location>
</feature>
<evidence type="ECO:0000256" key="2">
    <source>
        <dbReference type="SAM" id="SignalP"/>
    </source>
</evidence>
<evidence type="ECO:0000259" key="3">
    <source>
        <dbReference type="Pfam" id="PF00496"/>
    </source>
</evidence>
<dbReference type="InterPro" id="IPR030678">
    <property type="entry name" value="Peptide/Ni-bd"/>
</dbReference>
<dbReference type="InterPro" id="IPR039424">
    <property type="entry name" value="SBP_5"/>
</dbReference>
<dbReference type="GO" id="GO:0043190">
    <property type="term" value="C:ATP-binding cassette (ABC) transporter complex"/>
    <property type="evidence" value="ECO:0007669"/>
    <property type="project" value="InterPro"/>
</dbReference>
<organism evidence="4 5">
    <name type="scientific">Streptosporangium saharense</name>
    <dbReference type="NCBI Taxonomy" id="1706840"/>
    <lineage>
        <taxon>Bacteria</taxon>
        <taxon>Bacillati</taxon>
        <taxon>Actinomycetota</taxon>
        <taxon>Actinomycetes</taxon>
        <taxon>Streptosporangiales</taxon>
        <taxon>Streptosporangiaceae</taxon>
        <taxon>Streptosporangium</taxon>
    </lineage>
</organism>
<gene>
    <name evidence="4" type="ORF">FHS44_000641</name>
</gene>
<evidence type="ECO:0000313" key="5">
    <source>
        <dbReference type="Proteomes" id="UP000552644"/>
    </source>
</evidence>
<dbReference type="SUPFAM" id="SSF53850">
    <property type="entry name" value="Periplasmic binding protein-like II"/>
    <property type="match status" value="1"/>
</dbReference>
<evidence type="ECO:0000313" key="4">
    <source>
        <dbReference type="EMBL" id="MBB4913569.1"/>
    </source>
</evidence>
<proteinExistence type="predicted"/>
<dbReference type="Gene3D" id="3.10.105.10">
    <property type="entry name" value="Dipeptide-binding Protein, Domain 3"/>
    <property type="match status" value="1"/>
</dbReference>
<dbReference type="Pfam" id="PF00496">
    <property type="entry name" value="SBP_bac_5"/>
    <property type="match status" value="1"/>
</dbReference>
<dbReference type="Proteomes" id="UP000552644">
    <property type="component" value="Unassembled WGS sequence"/>
</dbReference>
<dbReference type="AlphaFoldDB" id="A0A7W7QHE4"/>
<feature type="chain" id="PRO_5039349959" evidence="2">
    <location>
        <begin position="27"/>
        <end position="526"/>
    </location>
</feature>
<keyword evidence="5" id="KW-1185">Reference proteome</keyword>
<protein>
    <submittedName>
        <fullName evidence="4">Peptide/nickel transport system substrate-binding protein</fullName>
    </submittedName>
</protein>
<feature type="domain" description="Solute-binding protein family 5" evidence="3">
    <location>
        <begin position="88"/>
        <end position="455"/>
    </location>
</feature>
<dbReference type="EMBL" id="JACHJP010000001">
    <property type="protein sequence ID" value="MBB4913569.1"/>
    <property type="molecule type" value="Genomic_DNA"/>
</dbReference>
<dbReference type="PANTHER" id="PTHR30290">
    <property type="entry name" value="PERIPLASMIC BINDING COMPONENT OF ABC TRANSPORTER"/>
    <property type="match status" value="1"/>
</dbReference>
<dbReference type="PANTHER" id="PTHR30290:SF38">
    <property type="entry name" value="D,D-DIPEPTIDE-BINDING PERIPLASMIC PROTEIN DDPA-RELATED"/>
    <property type="match status" value="1"/>
</dbReference>
<dbReference type="GO" id="GO:1904680">
    <property type="term" value="F:peptide transmembrane transporter activity"/>
    <property type="evidence" value="ECO:0007669"/>
    <property type="project" value="TreeGrafter"/>
</dbReference>
<dbReference type="Gene3D" id="3.40.190.10">
    <property type="entry name" value="Periplasmic binding protein-like II"/>
    <property type="match status" value="1"/>
</dbReference>